<accession>A0A0C9PQA1</accession>
<comment type="caution">
    <text evidence="1">The sequence shown here is derived from an EMBL/GenBank/DDBJ whole genome shotgun (WGS) entry which is preliminary data.</text>
</comment>
<dbReference type="GeneID" id="57088885"/>
<reference evidence="2" key="1">
    <citation type="submission" date="2014-05" db="EMBL/GenBank/DDBJ databases">
        <title>Whole genome sequencing of Lactobacillus casei NRIC0644.</title>
        <authorList>
            <person name="Atarashi H."/>
            <person name="Yoshida Y."/>
            <person name="Fujimura S."/>
            <person name="Tanaka N."/>
            <person name="Shiwa Y."/>
            <person name="Yoshikawa H."/>
            <person name="Okada S."/>
            <person name="Nakagawa J."/>
        </authorList>
    </citation>
    <scope>NUCLEOTIDE SEQUENCE [LARGE SCALE GENOMIC DNA]</scope>
    <source>
        <strain evidence="2">NRIC0644</strain>
    </source>
</reference>
<evidence type="ECO:0000313" key="2">
    <source>
        <dbReference type="Proteomes" id="UP000032552"/>
    </source>
</evidence>
<dbReference type="RefSeq" id="WP_003562754.1">
    <property type="nucleotide sequence ID" value="NZ_BAYM01000099.1"/>
</dbReference>
<sequence>MYTIQATATITGRGTVITIAPPVERIQPGDPIRLNGTTTGKVCAIEKRQHPHHTDEVPCLGLLVTAPVKVGDTIEFPQSPRWV</sequence>
<dbReference type="EMBL" id="BAYM01000099">
    <property type="protein sequence ID" value="GAN37171.1"/>
    <property type="molecule type" value="Genomic_DNA"/>
</dbReference>
<name>A0A0C9PQA1_LACPA</name>
<organism evidence="1 2">
    <name type="scientific">Lacticaseibacillus paracasei NRIC 0644</name>
    <dbReference type="NCBI Taxonomy" id="1435038"/>
    <lineage>
        <taxon>Bacteria</taxon>
        <taxon>Bacillati</taxon>
        <taxon>Bacillota</taxon>
        <taxon>Bacilli</taxon>
        <taxon>Lactobacillales</taxon>
        <taxon>Lactobacillaceae</taxon>
        <taxon>Lacticaseibacillus</taxon>
    </lineage>
</organism>
<evidence type="ECO:0000313" key="1">
    <source>
        <dbReference type="EMBL" id="GAN37171.1"/>
    </source>
</evidence>
<protein>
    <submittedName>
        <fullName evidence="1">Uncharacterized protein</fullName>
    </submittedName>
</protein>
<proteinExistence type="predicted"/>
<dbReference type="AlphaFoldDB" id="A0A0C9PQA1"/>
<dbReference type="Proteomes" id="UP000032552">
    <property type="component" value="Unassembled WGS sequence"/>
</dbReference>
<gene>
    <name evidence="1" type="ORF">LC0644_1760</name>
</gene>